<evidence type="ECO:0000313" key="2">
    <source>
        <dbReference type="Proteomes" id="UP000663722"/>
    </source>
</evidence>
<dbReference type="Proteomes" id="UP000663722">
    <property type="component" value="Chromosome"/>
</dbReference>
<proteinExistence type="predicted"/>
<keyword evidence="2" id="KW-1185">Reference proteome</keyword>
<gene>
    <name evidence="1" type="ORF">dnm_007710</name>
</gene>
<dbReference type="RefSeq" id="WP_207681109.1">
    <property type="nucleotide sequence ID" value="NZ_CP061800.1"/>
</dbReference>
<accession>A0A975BG67</accession>
<sequence>MRKSYRFPEVTEFAECELSDGDKIRVPVVTGIFKHATADMLRELLKKPAVAKKYTVESLRVAPWPVMRKFPRSWLMRHLEEADLRPTRKAAILFMLNTSAADEE</sequence>
<evidence type="ECO:0000313" key="1">
    <source>
        <dbReference type="EMBL" id="QTA84771.1"/>
    </source>
</evidence>
<protein>
    <submittedName>
        <fullName evidence="1">Uncharacterized protein</fullName>
    </submittedName>
</protein>
<name>A0A975BG67_9BACT</name>
<dbReference type="AlphaFoldDB" id="A0A975BG67"/>
<organism evidence="1 2">
    <name type="scientific">Desulfonema magnum</name>
    <dbReference type="NCBI Taxonomy" id="45655"/>
    <lineage>
        <taxon>Bacteria</taxon>
        <taxon>Pseudomonadati</taxon>
        <taxon>Thermodesulfobacteriota</taxon>
        <taxon>Desulfobacteria</taxon>
        <taxon>Desulfobacterales</taxon>
        <taxon>Desulfococcaceae</taxon>
        <taxon>Desulfonema</taxon>
    </lineage>
</organism>
<dbReference type="EMBL" id="CP061800">
    <property type="protein sequence ID" value="QTA84771.1"/>
    <property type="molecule type" value="Genomic_DNA"/>
</dbReference>
<reference evidence="1" key="1">
    <citation type="journal article" date="2021" name="Microb. Physiol.">
        <title>Proteogenomic Insights into the Physiology of Marine, Sulfate-Reducing, Filamentous Desulfonema limicola and Desulfonema magnum.</title>
        <authorList>
            <person name="Schnaars V."/>
            <person name="Wohlbrand L."/>
            <person name="Scheve S."/>
            <person name="Hinrichs C."/>
            <person name="Reinhardt R."/>
            <person name="Rabus R."/>
        </authorList>
    </citation>
    <scope>NUCLEOTIDE SEQUENCE</scope>
    <source>
        <strain evidence="1">4be13</strain>
    </source>
</reference>
<dbReference type="KEGG" id="dmm:dnm_007710"/>